<comment type="caution">
    <text evidence="1">The sequence shown here is derived from an EMBL/GenBank/DDBJ whole genome shotgun (WGS) entry which is preliminary data.</text>
</comment>
<name>A0ABS9MIH6_9FIRM</name>
<dbReference type="RefSeq" id="WP_172749745.1">
    <property type="nucleotide sequence ID" value="NZ_JAKNHQ010000007.1"/>
</dbReference>
<dbReference type="EMBL" id="JAKNHQ010000007">
    <property type="protein sequence ID" value="MCG4610622.1"/>
    <property type="molecule type" value="Genomic_DNA"/>
</dbReference>
<keyword evidence="2" id="KW-1185">Reference proteome</keyword>
<gene>
    <name evidence="1" type="ORF">L0P57_06705</name>
</gene>
<reference evidence="1 2" key="1">
    <citation type="submission" date="2022-01" db="EMBL/GenBank/DDBJ databases">
        <title>Collection of gut derived symbiotic bacterial strains cultured from healthy donors.</title>
        <authorList>
            <person name="Lin H."/>
            <person name="Kohout C."/>
            <person name="Waligurski E."/>
            <person name="Pamer E.G."/>
        </authorList>
    </citation>
    <scope>NUCLEOTIDE SEQUENCE [LARGE SCALE GENOMIC DNA]</scope>
    <source>
        <strain evidence="1 2">DFI.7.58</strain>
    </source>
</reference>
<dbReference type="Proteomes" id="UP001298681">
    <property type="component" value="Unassembled WGS sequence"/>
</dbReference>
<protein>
    <recommendedName>
        <fullName evidence="3">XkdX family protein</fullName>
    </recommendedName>
</protein>
<organism evidence="1 2">
    <name type="scientific">Anaeromassilibacillus senegalensis</name>
    <dbReference type="NCBI Taxonomy" id="1673717"/>
    <lineage>
        <taxon>Bacteria</taxon>
        <taxon>Bacillati</taxon>
        <taxon>Bacillota</taxon>
        <taxon>Clostridia</taxon>
        <taxon>Eubacteriales</taxon>
        <taxon>Acutalibacteraceae</taxon>
        <taxon>Anaeromassilibacillus</taxon>
    </lineage>
</organism>
<proteinExistence type="predicted"/>
<sequence length="57" mass="6306">MPEDKANAALNNPQMKKFFSAQPFFVQECIMQTGVGASTETELKQCAENLSKKQPAE</sequence>
<accession>A0ABS9MIH6</accession>
<evidence type="ECO:0000313" key="1">
    <source>
        <dbReference type="EMBL" id="MCG4610622.1"/>
    </source>
</evidence>
<evidence type="ECO:0000313" key="2">
    <source>
        <dbReference type="Proteomes" id="UP001298681"/>
    </source>
</evidence>
<evidence type="ECO:0008006" key="3">
    <source>
        <dbReference type="Google" id="ProtNLM"/>
    </source>
</evidence>